<proteinExistence type="predicted"/>
<comment type="caution">
    <text evidence="1">The sequence shown here is derived from an EMBL/GenBank/DDBJ whole genome shotgun (WGS) entry which is preliminary data.</text>
</comment>
<accession>A0A2T7BLS5</accession>
<protein>
    <submittedName>
        <fullName evidence="1">Uncharacterized protein</fullName>
    </submittedName>
</protein>
<reference evidence="1 2" key="1">
    <citation type="submission" date="2018-04" db="EMBL/GenBank/DDBJ databases">
        <title>Chitinophaga fuyangensis sp. nov., isolated from soil in a chemical factory.</title>
        <authorList>
            <person name="Chen K."/>
        </authorList>
    </citation>
    <scope>NUCLEOTIDE SEQUENCE [LARGE SCALE GENOMIC DNA]</scope>
    <source>
        <strain evidence="1 2">LY-1</strain>
    </source>
</reference>
<dbReference type="EMBL" id="QCYK01000001">
    <property type="protein sequence ID" value="PUZ28599.1"/>
    <property type="molecule type" value="Genomic_DNA"/>
</dbReference>
<organism evidence="1 2">
    <name type="scientific">Chitinophaga parva</name>
    <dbReference type="NCBI Taxonomy" id="2169414"/>
    <lineage>
        <taxon>Bacteria</taxon>
        <taxon>Pseudomonadati</taxon>
        <taxon>Bacteroidota</taxon>
        <taxon>Chitinophagia</taxon>
        <taxon>Chitinophagales</taxon>
        <taxon>Chitinophagaceae</taxon>
        <taxon>Chitinophaga</taxon>
    </lineage>
</organism>
<name>A0A2T7BLS5_9BACT</name>
<dbReference type="AlphaFoldDB" id="A0A2T7BLS5"/>
<dbReference type="Proteomes" id="UP000244450">
    <property type="component" value="Unassembled WGS sequence"/>
</dbReference>
<evidence type="ECO:0000313" key="1">
    <source>
        <dbReference type="EMBL" id="PUZ28599.1"/>
    </source>
</evidence>
<evidence type="ECO:0000313" key="2">
    <source>
        <dbReference type="Proteomes" id="UP000244450"/>
    </source>
</evidence>
<sequence length="405" mass="46110">MDELFIAIETLVNNFASLSQEQLPQADIHWGQWAPDLDKTLASFFQQSLNAISRLADQQEASRFVHTLQGKFNDLVESIFRFGSASAASPMPPTVYDNVCQQLTVAIDDFSKQFGRYLNPLTPLPYTHSQIVGRQMGKMVSQIQELYHSTRVDKPLLSIALKPLVNRATNPTGITYYELSYLQALSSDLRQLRIQEDLDTYTIHFLKILSNQLKEIPFNESKTNVLLNVVLLHYNFNSPEYISFCVLNLMEKLDTLPTPEDKIKILRLYIRMLQQVIIRPGASLLPGDLPPANQQIRSFIEAEITYQESKLNGDQQHRSFEKIDTALSSYELPVVVELLMKDGVITDTNRSKIYRVISNAFNTVGSDDVSPESLRSKGNKNNMKASAVHSIRARVIKWLEIIRSW</sequence>
<dbReference type="RefSeq" id="WP_108685238.1">
    <property type="nucleotide sequence ID" value="NZ_QCYK01000001.1"/>
</dbReference>
<keyword evidence="2" id="KW-1185">Reference proteome</keyword>
<dbReference type="OrthoDB" id="655680at2"/>
<gene>
    <name evidence="1" type="ORF">DCC81_03705</name>
</gene>